<dbReference type="KEGG" id="saga:M5M_17045"/>
<dbReference type="SFLD" id="SFLDG01205">
    <property type="entry name" value="AMPS.1"/>
    <property type="match status" value="1"/>
</dbReference>
<dbReference type="AlphaFoldDB" id="K4KMY8"/>
<evidence type="ECO:0000313" key="4">
    <source>
        <dbReference type="Proteomes" id="UP000000466"/>
    </source>
</evidence>
<keyword evidence="4" id="KW-1185">Reference proteome</keyword>
<dbReference type="HOGENOM" id="CLU_039475_1_2_6"/>
<dbReference type="PROSITE" id="PS50405">
    <property type="entry name" value="GST_CTER"/>
    <property type="match status" value="1"/>
</dbReference>
<reference evidence="3 4" key="1">
    <citation type="journal article" date="2013" name="Genome Announc.">
        <title>Complete genome sequence of Simiduia agarivorans SA1(T), a marine bacterium able to degrade a variety of polysaccharides.</title>
        <authorList>
            <person name="Lin S.Y."/>
            <person name="Shieh W.Y."/>
            <person name="Chen J.S."/>
            <person name="Tang S.L."/>
        </authorList>
    </citation>
    <scope>NUCLEOTIDE SEQUENCE [LARGE SCALE GENOMIC DNA]</scope>
    <source>
        <strain evidence="4">DSM 21679 / JCM 13881 / BCRC 17597 / SA1</strain>
    </source>
</reference>
<dbReference type="STRING" id="1117647.M5M_17045"/>
<dbReference type="InterPro" id="IPR010987">
    <property type="entry name" value="Glutathione-S-Trfase_C-like"/>
</dbReference>
<dbReference type="Gene3D" id="3.40.30.10">
    <property type="entry name" value="Glutaredoxin"/>
    <property type="match status" value="1"/>
</dbReference>
<dbReference type="Gene3D" id="1.20.1050.10">
    <property type="match status" value="1"/>
</dbReference>
<gene>
    <name evidence="3" type="ordered locus">M5M_17045</name>
</gene>
<protein>
    <submittedName>
        <fullName evidence="3">Glutathione S-transferase-like protein</fullName>
    </submittedName>
</protein>
<dbReference type="SFLD" id="SFLDS00019">
    <property type="entry name" value="Glutathione_Transferase_(cytos"/>
    <property type="match status" value="1"/>
</dbReference>
<dbReference type="InterPro" id="IPR004045">
    <property type="entry name" value="Glutathione_S-Trfase_N"/>
</dbReference>
<dbReference type="GO" id="GO:0004364">
    <property type="term" value="F:glutathione transferase activity"/>
    <property type="evidence" value="ECO:0007669"/>
    <property type="project" value="TreeGrafter"/>
</dbReference>
<dbReference type="Proteomes" id="UP000000466">
    <property type="component" value="Chromosome"/>
</dbReference>
<organism evidence="3 4">
    <name type="scientific">Simiduia agarivorans (strain DSM 21679 / JCM 13881 / BCRC 17597 / SA1)</name>
    <dbReference type="NCBI Taxonomy" id="1117647"/>
    <lineage>
        <taxon>Bacteria</taxon>
        <taxon>Pseudomonadati</taxon>
        <taxon>Pseudomonadota</taxon>
        <taxon>Gammaproteobacteria</taxon>
        <taxon>Cellvibrionales</taxon>
        <taxon>Cellvibrionaceae</taxon>
        <taxon>Simiduia</taxon>
    </lineage>
</organism>
<dbReference type="GO" id="GO:0006749">
    <property type="term" value="P:glutathione metabolic process"/>
    <property type="evidence" value="ECO:0007669"/>
    <property type="project" value="TreeGrafter"/>
</dbReference>
<evidence type="ECO:0000313" key="3">
    <source>
        <dbReference type="EMBL" id="AFV00540.1"/>
    </source>
</evidence>
<dbReference type="eggNOG" id="COG0625">
    <property type="taxonomic scope" value="Bacteria"/>
</dbReference>
<proteinExistence type="predicted"/>
<dbReference type="InterPro" id="IPR004046">
    <property type="entry name" value="GST_C"/>
</dbReference>
<dbReference type="CDD" id="cd03039">
    <property type="entry name" value="GST_N_Sigma_like"/>
    <property type="match status" value="1"/>
</dbReference>
<dbReference type="Pfam" id="PF02798">
    <property type="entry name" value="GST_N"/>
    <property type="match status" value="1"/>
</dbReference>
<dbReference type="InterPro" id="IPR050213">
    <property type="entry name" value="GST_superfamily"/>
</dbReference>
<dbReference type="PANTHER" id="PTHR11571">
    <property type="entry name" value="GLUTATHIONE S-TRANSFERASE"/>
    <property type="match status" value="1"/>
</dbReference>
<dbReference type="SFLD" id="SFLDG00363">
    <property type="entry name" value="AMPS_(cytGST):_Alpha-__Mu-__Pi"/>
    <property type="match status" value="1"/>
</dbReference>
<dbReference type="InterPro" id="IPR040079">
    <property type="entry name" value="Glutathione_S-Trfase"/>
</dbReference>
<feature type="domain" description="GST N-terminal" evidence="1">
    <location>
        <begin position="14"/>
        <end position="91"/>
    </location>
</feature>
<dbReference type="EMBL" id="CP003746">
    <property type="protein sequence ID" value="AFV00540.1"/>
    <property type="molecule type" value="Genomic_DNA"/>
</dbReference>
<dbReference type="Pfam" id="PF14497">
    <property type="entry name" value="GST_C_3"/>
    <property type="match status" value="1"/>
</dbReference>
<evidence type="ECO:0000259" key="2">
    <source>
        <dbReference type="PROSITE" id="PS50405"/>
    </source>
</evidence>
<dbReference type="InterPro" id="IPR036282">
    <property type="entry name" value="Glutathione-S-Trfase_C_sf"/>
</dbReference>
<feature type="domain" description="GST C-terminal" evidence="2">
    <location>
        <begin position="93"/>
        <end position="217"/>
    </location>
</feature>
<dbReference type="SUPFAM" id="SSF52833">
    <property type="entry name" value="Thioredoxin-like"/>
    <property type="match status" value="1"/>
</dbReference>
<name>K4KMY8_SIMAS</name>
<dbReference type="InterPro" id="IPR036249">
    <property type="entry name" value="Thioredoxin-like_sf"/>
</dbReference>
<sequence length="217" mass="23890">MAQLNSDEDVSMSKIKVVYFDVDGGRGEPIRIALHAAKLAFDDERFSFSEFPSVKARTPFGQVPVVEMDGDMLTQSNALCRYFGRQAGLYPADAFQAYLCDEAMDVVEDITHKLTSTFGLEGEALKKAREAIAQGPMKTGLEWMNKRLAKTGTGYFADGKLTVADLKVYYLTRWIASGMLDHIPSSLVADVAPLVAAHIETVASDERVKSYYASRQG</sequence>
<dbReference type="PROSITE" id="PS50404">
    <property type="entry name" value="GST_NTER"/>
    <property type="match status" value="1"/>
</dbReference>
<accession>K4KMY8</accession>
<dbReference type="SUPFAM" id="SSF47616">
    <property type="entry name" value="GST C-terminal domain-like"/>
    <property type="match status" value="1"/>
</dbReference>
<evidence type="ECO:0000259" key="1">
    <source>
        <dbReference type="PROSITE" id="PS50404"/>
    </source>
</evidence>